<evidence type="ECO:0000313" key="1">
    <source>
        <dbReference type="EMBL" id="ARW61385.1"/>
    </source>
</evidence>
<dbReference type="RefSeq" id="YP_009392823.1">
    <property type="nucleotide sequence ID" value="NC_035265.1"/>
</dbReference>
<geneLocation type="chloroplast" evidence="1"/>
<organism evidence="1">
    <name type="scientific">Caloglossa intermedia</name>
    <dbReference type="NCBI Taxonomy" id="100879"/>
    <lineage>
        <taxon>Eukaryota</taxon>
        <taxon>Rhodophyta</taxon>
        <taxon>Florideophyceae</taxon>
        <taxon>Rhodymeniophycidae</taxon>
        <taxon>Ceramiales</taxon>
        <taxon>Delesseriaceae</taxon>
        <taxon>Caloglossa</taxon>
    </lineage>
</organism>
<proteinExistence type="predicted"/>
<reference evidence="1" key="1">
    <citation type="journal article" date="2017" name="J. Phycol.">
        <title>Analysis of chloroplast genomes and a supermatrix inform reclassification of the Rhodomelaceae (Rhodophyta).</title>
        <authorList>
            <person name="Diaz-Tapia P."/>
            <person name="Maggs C.A."/>
            <person name="West J.A."/>
            <person name="Verbruggen H."/>
        </authorList>
    </citation>
    <scope>NUCLEOTIDE SEQUENCE</scope>
    <source>
        <strain evidence="1">JW3535</strain>
    </source>
</reference>
<keyword evidence="1" id="KW-0934">Plastid</keyword>
<sequence>MYYNILIYMIYFFLYKNYINIKKLLQKINNISIQTYSYSI</sequence>
<dbReference type="GeneID" id="33354423"/>
<dbReference type="AlphaFoldDB" id="A0A1Z1M6J0"/>
<protein>
    <submittedName>
        <fullName evidence="1">Uncharacterized protein</fullName>
    </submittedName>
</protein>
<keyword evidence="1" id="KW-0150">Chloroplast</keyword>
<name>A0A1Z1M6J0_9FLOR</name>
<dbReference type="EMBL" id="MF101418">
    <property type="protein sequence ID" value="ARW61385.1"/>
    <property type="molecule type" value="Genomic_DNA"/>
</dbReference>
<gene>
    <name evidence="1" type="primary">orf40</name>
</gene>
<accession>A0A1Z1M6J0</accession>